<feature type="domain" description="ABC transporter" evidence="11">
    <location>
        <begin position="141"/>
        <end position="395"/>
    </location>
</feature>
<dbReference type="GO" id="GO:0016020">
    <property type="term" value="C:membrane"/>
    <property type="evidence" value="ECO:0007669"/>
    <property type="project" value="UniProtKB-SubCell"/>
</dbReference>
<comment type="subcellular location">
    <subcellularLocation>
        <location evidence="1">Membrane</location>
        <topology evidence="1">Multi-pass membrane protein</topology>
    </subcellularLocation>
</comment>
<sequence length="1468" mass="163257">MPVLYPPVGRVPSSLAASDMAQAMSDADSVSPTPTMSEGTAPPAGVDVEKAMSDYETLRRSLSRTRKNQPSDPPSDLEKQDPSSSSFDLLAYLRAEDSDAEAAGFKRKALGVAWDHLQVVGEGGEKMFIYTFLDACRDFFALPYNVLRQIAGLDKATPRNLLHDFSGCLKPGEMCLVLGRPGSGCTTFLKTIANQRSGYMAVNGDVSYGGIPAAVMAKRYRGEVVYNQEDDVHAATLTVAQTLAFALKLKVPGKLPPGKTAADVRQEIREVLLRMLGISHTKDTKVGSAFERGVSGGERKRVSIAEMMATRATVTSWDNSTRGLDASTALDYAKALRVLTNVHQMATFVSLYQAGEGIYEQFDKVLVLDEGRQVYFGPAREARQYMVSLGYADLPRQTTADYLTGCTDPNERKLAKDRTLDDVPSTSEALEAAFRNSEIHARMLAERDAYIAKSEEDEKERRDFEEAVATEKHKGVRKKSVYTASFPAQVWALAARQLRLRLQNHADLIFLFSSNIIISLIIGSVFYQLPQTAAGAFRRGGGIFLGVIFNGFQAFTELPSQMTGRPITWKHKSFALYRPAATTVAAQLADVPINMAAIFVFALVLYFMMGLVYDAGAFFTYYLIVATTFFTTSAWFRLFGTLCRNYDQANRYVSAIVTFFELYSGYLIPIYAQKRWLFWISYLSPFQYGYAAALANEFKRLNLTCDGDYIFPNSLDGELPQYPTTLGDNQVCTLAGATPGSNIIPGRDYISAAYGYEVSEQVRPRSSGGILVAMFAGILIIQAICAEVIPDGNSIPQVDVFQHENKERMELNEKLQKNKAAYRKGEMEQDLSGLIQTRKPFTWEDITYTVPVPGGKRQLLDHVFGYVRPGELTALMGASGAGKTTLLDVLADRKTIGVIGGDRLVAGRPCGPEFQRGTAYVEQQDVHEWTATVREALRFSAYLRQPAHISKAEKDAYVEEVIQLLELEDKADAMIGNPGFGLDVEARKRVTIGVELAAKPQLLLFLDEPTSGLDGQSAYNIVRFLRKLAAAGQAILVTIHQPNALLFENFDRLLLLKKGGRCVYFGDIGKDSHVLRDYLARNGAACPDDANPAEFMLEAIGAGSSKQYGDKDWADIWLDSNEFAETKRTIEQLKQEGLAMPDDTDPSLKRTYSLGFWQQLAIVTRRTLISFYRSADYGWTRFFNHGALGLTIGLTYLQLGNSQQDMQYRLFALFYLVTLPAILIAQIEPLFLHNRAIFVRESSSKMYSPAVFGLTQLIAEMPYSVICAVLFYLVFYFPIGLNYSSNRAGYHFAFVLLLEIYSVTLGQMFAALSPTEYIAEQMVPFALVIFCLFCGVTVPPNDMIGFWRTWMLPLNPFTWVVEGTLVNELHQLEVVCNDRELRVFNPPSGQTCQEWAGAFVDASTGYLTNPSATSACEYCEYANGDEFAATYNWYWEHRGRDIGIFLCYVVFNALVTVAASRFLRYAKR</sequence>
<dbReference type="PANTHER" id="PTHR19241">
    <property type="entry name" value="ATP-BINDING CASSETTE TRANSPORTER"/>
    <property type="match status" value="1"/>
</dbReference>
<dbReference type="GO" id="GO:0140359">
    <property type="term" value="F:ABC-type transporter activity"/>
    <property type="evidence" value="ECO:0007669"/>
    <property type="project" value="InterPro"/>
</dbReference>
<dbReference type="PROSITE" id="PS50893">
    <property type="entry name" value="ABC_TRANSPORTER_2"/>
    <property type="match status" value="2"/>
</dbReference>
<keyword evidence="6" id="KW-0067">ATP-binding</keyword>
<dbReference type="InterPro" id="IPR017871">
    <property type="entry name" value="ABC_transporter-like_CS"/>
</dbReference>
<gene>
    <name evidence="12" type="ORF">Rhopal_002910-T1</name>
</gene>
<dbReference type="FunFam" id="3.40.50.300:FF:000054">
    <property type="entry name" value="ABC multidrug transporter atrF"/>
    <property type="match status" value="1"/>
</dbReference>
<dbReference type="InterPro" id="IPR003593">
    <property type="entry name" value="AAA+_ATPase"/>
</dbReference>
<evidence type="ECO:0000256" key="4">
    <source>
        <dbReference type="ARBA" id="ARBA00022692"/>
    </source>
</evidence>
<dbReference type="EMBL" id="BQKY01000005">
    <property type="protein sequence ID" value="GJN89921.1"/>
    <property type="molecule type" value="Genomic_DNA"/>
</dbReference>
<protein>
    <recommendedName>
        <fullName evidence="11">ABC transporter domain-containing protein</fullName>
    </recommendedName>
</protein>
<evidence type="ECO:0000256" key="6">
    <source>
        <dbReference type="ARBA" id="ARBA00022840"/>
    </source>
</evidence>
<dbReference type="Proteomes" id="UP001342314">
    <property type="component" value="Unassembled WGS sequence"/>
</dbReference>
<comment type="similarity">
    <text evidence="2">Belongs to the ABC transporter superfamily. ABCG family. PDR (TC 3.A.1.205) subfamily.</text>
</comment>
<dbReference type="GO" id="GO:0016887">
    <property type="term" value="F:ATP hydrolysis activity"/>
    <property type="evidence" value="ECO:0007669"/>
    <property type="project" value="InterPro"/>
</dbReference>
<evidence type="ECO:0000256" key="2">
    <source>
        <dbReference type="ARBA" id="ARBA00006012"/>
    </source>
</evidence>
<evidence type="ECO:0000256" key="8">
    <source>
        <dbReference type="ARBA" id="ARBA00023136"/>
    </source>
</evidence>
<comment type="caution">
    <text evidence="12">The sequence shown here is derived from an EMBL/GenBank/DDBJ whole genome shotgun (WGS) entry which is preliminary data.</text>
</comment>
<keyword evidence="5" id="KW-0547">Nucleotide-binding</keyword>
<dbReference type="InterPro" id="IPR034003">
    <property type="entry name" value="ABCG_PDR_2"/>
</dbReference>
<dbReference type="PROSITE" id="PS00211">
    <property type="entry name" value="ABC_TRANSPORTER_1"/>
    <property type="match status" value="1"/>
</dbReference>
<feature type="region of interest" description="Disordered" evidence="9">
    <location>
        <begin position="1"/>
        <end position="84"/>
    </location>
</feature>
<reference evidence="12 13" key="1">
    <citation type="submission" date="2021-12" db="EMBL/GenBank/DDBJ databases">
        <title>High titer production of polyol ester of fatty acids by Rhodotorula paludigena BS15 towards product separation-free biomass refinery.</title>
        <authorList>
            <person name="Mano J."/>
            <person name="Ono H."/>
            <person name="Tanaka T."/>
            <person name="Naito K."/>
            <person name="Sushida H."/>
            <person name="Ike M."/>
            <person name="Tokuyasu K."/>
            <person name="Kitaoka M."/>
        </authorList>
    </citation>
    <scope>NUCLEOTIDE SEQUENCE [LARGE SCALE GENOMIC DNA]</scope>
    <source>
        <strain evidence="12 13">BS15</strain>
    </source>
</reference>
<dbReference type="Pfam" id="PF14510">
    <property type="entry name" value="ABC_trans_N"/>
    <property type="match status" value="1"/>
</dbReference>
<dbReference type="InterPro" id="IPR034001">
    <property type="entry name" value="ABCG_PDR_1"/>
</dbReference>
<feature type="transmembrane region" description="Helical" evidence="10">
    <location>
        <begin position="1322"/>
        <end position="1340"/>
    </location>
</feature>
<dbReference type="InterPro" id="IPR029481">
    <property type="entry name" value="ABC_trans_N"/>
</dbReference>
<evidence type="ECO:0000256" key="3">
    <source>
        <dbReference type="ARBA" id="ARBA00022448"/>
    </source>
</evidence>
<name>A0AAV5GK97_9BASI</name>
<evidence type="ECO:0000256" key="7">
    <source>
        <dbReference type="ARBA" id="ARBA00022989"/>
    </source>
</evidence>
<feature type="domain" description="ABC transporter" evidence="11">
    <location>
        <begin position="841"/>
        <end position="1083"/>
    </location>
</feature>
<feature type="transmembrane region" description="Helical" evidence="10">
    <location>
        <begin position="1251"/>
        <end position="1277"/>
    </location>
</feature>
<evidence type="ECO:0000256" key="5">
    <source>
        <dbReference type="ARBA" id="ARBA00022741"/>
    </source>
</evidence>
<dbReference type="GO" id="GO:0005524">
    <property type="term" value="F:ATP binding"/>
    <property type="evidence" value="ECO:0007669"/>
    <property type="project" value="UniProtKB-KW"/>
</dbReference>
<feature type="transmembrane region" description="Helical" evidence="10">
    <location>
        <begin position="619"/>
        <end position="640"/>
    </location>
</feature>
<organism evidence="12 13">
    <name type="scientific">Rhodotorula paludigena</name>
    <dbReference type="NCBI Taxonomy" id="86838"/>
    <lineage>
        <taxon>Eukaryota</taxon>
        <taxon>Fungi</taxon>
        <taxon>Dikarya</taxon>
        <taxon>Basidiomycota</taxon>
        <taxon>Pucciniomycotina</taxon>
        <taxon>Microbotryomycetes</taxon>
        <taxon>Sporidiobolales</taxon>
        <taxon>Sporidiobolaceae</taxon>
        <taxon>Rhodotorula</taxon>
    </lineage>
</organism>
<dbReference type="Pfam" id="PF06422">
    <property type="entry name" value="PDR_CDR"/>
    <property type="match status" value="1"/>
</dbReference>
<dbReference type="Pfam" id="PF01061">
    <property type="entry name" value="ABC2_membrane"/>
    <property type="match status" value="2"/>
</dbReference>
<keyword evidence="8 10" id="KW-0472">Membrane</keyword>
<feature type="transmembrane region" description="Helical" evidence="10">
    <location>
        <begin position="593"/>
        <end position="613"/>
    </location>
</feature>
<keyword evidence="4 10" id="KW-0812">Transmembrane</keyword>
<dbReference type="Pfam" id="PF00005">
    <property type="entry name" value="ABC_tran"/>
    <property type="match status" value="2"/>
</dbReference>
<keyword evidence="13" id="KW-1185">Reference proteome</keyword>
<feature type="transmembrane region" description="Helical" evidence="10">
    <location>
        <begin position="1442"/>
        <end position="1463"/>
    </location>
</feature>
<evidence type="ECO:0000313" key="13">
    <source>
        <dbReference type="Proteomes" id="UP001342314"/>
    </source>
</evidence>
<dbReference type="InterPro" id="IPR043926">
    <property type="entry name" value="ABCG_dom"/>
</dbReference>
<dbReference type="Pfam" id="PF19055">
    <property type="entry name" value="ABC2_membrane_7"/>
    <property type="match status" value="1"/>
</dbReference>
<dbReference type="CDD" id="cd03233">
    <property type="entry name" value="ABCG_PDR_domain1"/>
    <property type="match status" value="1"/>
</dbReference>
<proteinExistence type="inferred from homology"/>
<evidence type="ECO:0000313" key="12">
    <source>
        <dbReference type="EMBL" id="GJN89921.1"/>
    </source>
</evidence>
<evidence type="ECO:0000256" key="10">
    <source>
        <dbReference type="SAM" id="Phobius"/>
    </source>
</evidence>
<dbReference type="SUPFAM" id="SSF52540">
    <property type="entry name" value="P-loop containing nucleoside triphosphate hydrolases"/>
    <property type="match status" value="2"/>
</dbReference>
<feature type="compositionally biased region" description="Basic and acidic residues" evidence="9">
    <location>
        <begin position="47"/>
        <end position="59"/>
    </location>
</feature>
<feature type="compositionally biased region" description="Low complexity" evidence="9">
    <location>
        <begin position="13"/>
        <end position="29"/>
    </location>
</feature>
<keyword evidence="7 10" id="KW-1133">Transmembrane helix</keyword>
<evidence type="ECO:0000256" key="1">
    <source>
        <dbReference type="ARBA" id="ARBA00004141"/>
    </source>
</evidence>
<feature type="transmembrane region" description="Helical" evidence="10">
    <location>
        <begin position="508"/>
        <end position="529"/>
    </location>
</feature>
<accession>A0AAV5GK97</accession>
<feature type="transmembrane region" description="Helical" evidence="10">
    <location>
        <begin position="1289"/>
        <end position="1310"/>
    </location>
</feature>
<dbReference type="Gene3D" id="3.40.50.300">
    <property type="entry name" value="P-loop containing nucleotide triphosphate hydrolases"/>
    <property type="match status" value="2"/>
</dbReference>
<evidence type="ECO:0000259" key="11">
    <source>
        <dbReference type="PROSITE" id="PS50893"/>
    </source>
</evidence>
<feature type="transmembrane region" description="Helical" evidence="10">
    <location>
        <begin position="1210"/>
        <end position="1231"/>
    </location>
</feature>
<evidence type="ECO:0000256" key="9">
    <source>
        <dbReference type="SAM" id="MobiDB-lite"/>
    </source>
</evidence>
<dbReference type="InterPro" id="IPR027417">
    <property type="entry name" value="P-loop_NTPase"/>
</dbReference>
<dbReference type="SMART" id="SM00382">
    <property type="entry name" value="AAA"/>
    <property type="match status" value="2"/>
</dbReference>
<keyword evidence="3" id="KW-0813">Transport</keyword>
<dbReference type="InterPro" id="IPR013525">
    <property type="entry name" value="ABC2_TM"/>
</dbReference>
<dbReference type="InterPro" id="IPR010929">
    <property type="entry name" value="PDR_CDR_ABC"/>
</dbReference>
<feature type="transmembrane region" description="Helical" evidence="10">
    <location>
        <begin position="652"/>
        <end position="670"/>
    </location>
</feature>
<dbReference type="CDD" id="cd03232">
    <property type="entry name" value="ABCG_PDR_domain2"/>
    <property type="match status" value="1"/>
</dbReference>
<dbReference type="InterPro" id="IPR003439">
    <property type="entry name" value="ABC_transporter-like_ATP-bd"/>
</dbReference>